<keyword evidence="1" id="KW-0812">Transmembrane</keyword>
<dbReference type="InterPro" id="IPR010380">
    <property type="entry name" value="DUF975"/>
</dbReference>
<evidence type="ECO:0000313" key="3">
    <source>
        <dbReference type="Proteomes" id="UP000473278"/>
    </source>
</evidence>
<gene>
    <name evidence="2" type="ORF">G3570_02870</name>
</gene>
<feature type="transmembrane region" description="Helical" evidence="1">
    <location>
        <begin position="165"/>
        <end position="193"/>
    </location>
</feature>
<evidence type="ECO:0000256" key="1">
    <source>
        <dbReference type="SAM" id="Phobius"/>
    </source>
</evidence>
<accession>A0A6M1SRW2</accession>
<keyword evidence="1" id="KW-1133">Transmembrane helix</keyword>
<dbReference type="PANTHER" id="PTHR40076">
    <property type="entry name" value="MEMBRANE PROTEIN-RELATED"/>
    <property type="match status" value="1"/>
</dbReference>
<reference evidence="2 3" key="1">
    <citation type="submission" date="2020-02" db="EMBL/GenBank/DDBJ databases">
        <title>Balneolaceae bacterium YR4-1, complete genome.</title>
        <authorList>
            <person name="Li Y."/>
            <person name="Wu S."/>
        </authorList>
    </citation>
    <scope>NUCLEOTIDE SEQUENCE [LARGE SCALE GENOMIC DNA]</scope>
    <source>
        <strain evidence="2 3">YR4-1</strain>
    </source>
</reference>
<keyword evidence="3" id="KW-1185">Reference proteome</keyword>
<feature type="transmembrane region" description="Helical" evidence="1">
    <location>
        <begin position="60"/>
        <end position="84"/>
    </location>
</feature>
<dbReference type="EMBL" id="JAALLT010000001">
    <property type="protein sequence ID" value="NGP75560.1"/>
    <property type="molecule type" value="Genomic_DNA"/>
</dbReference>
<evidence type="ECO:0000313" key="2">
    <source>
        <dbReference type="EMBL" id="NGP75560.1"/>
    </source>
</evidence>
<keyword evidence="1" id="KW-0472">Membrane</keyword>
<dbReference type="AlphaFoldDB" id="A0A6M1SRW2"/>
<evidence type="ECO:0008006" key="4">
    <source>
        <dbReference type="Google" id="ProtNLM"/>
    </source>
</evidence>
<sequence>MQQQQRTIDIQAIYKYSYRQFKKYASFLIGVTVTYYVLAVVPRIYFYFQTPEEPTGEAQLISMILTMVQLYLGLGFTRVVLLLLDDNFAEVSDMFNGFRMFISYFVASFLYGIGVLAGLFLLVVPGIYVAIRFQFYPYYIIEQGDSGIIALQKSFQATKYLTMDLFLFGITVVAANALGVALLGIGIIFTYPITTMATAIIYKGLLNETQHLPEERYKV</sequence>
<protein>
    <recommendedName>
        <fullName evidence="4">DUF975 family protein</fullName>
    </recommendedName>
</protein>
<dbReference type="RefSeq" id="WP_165138970.1">
    <property type="nucleotide sequence ID" value="NZ_JAALLT010000001.1"/>
</dbReference>
<organism evidence="2 3">
    <name type="scientific">Halalkalibaculum roseum</name>
    <dbReference type="NCBI Taxonomy" id="2709311"/>
    <lineage>
        <taxon>Bacteria</taxon>
        <taxon>Pseudomonadati</taxon>
        <taxon>Balneolota</taxon>
        <taxon>Balneolia</taxon>
        <taxon>Balneolales</taxon>
        <taxon>Balneolaceae</taxon>
        <taxon>Halalkalibaculum</taxon>
    </lineage>
</organism>
<name>A0A6M1SRW2_9BACT</name>
<feature type="transmembrane region" description="Helical" evidence="1">
    <location>
        <begin position="24"/>
        <end position="48"/>
    </location>
</feature>
<proteinExistence type="predicted"/>
<feature type="transmembrane region" description="Helical" evidence="1">
    <location>
        <begin position="104"/>
        <end position="131"/>
    </location>
</feature>
<comment type="caution">
    <text evidence="2">The sequence shown here is derived from an EMBL/GenBank/DDBJ whole genome shotgun (WGS) entry which is preliminary data.</text>
</comment>
<dbReference type="Proteomes" id="UP000473278">
    <property type="component" value="Unassembled WGS sequence"/>
</dbReference>
<dbReference type="PANTHER" id="PTHR40076:SF1">
    <property type="entry name" value="MEMBRANE PROTEIN"/>
    <property type="match status" value="1"/>
</dbReference>